<dbReference type="SUPFAM" id="SSF53474">
    <property type="entry name" value="alpha/beta-Hydrolases"/>
    <property type="match status" value="1"/>
</dbReference>
<dbReference type="PANTHER" id="PTHR43194">
    <property type="entry name" value="HYDROLASE ALPHA/BETA FOLD FAMILY"/>
    <property type="match status" value="1"/>
</dbReference>
<accession>A0A6S7AP86</accession>
<organism evidence="1 2">
    <name type="scientific">Achromobacter deleyi</name>
    <dbReference type="NCBI Taxonomy" id="1353891"/>
    <lineage>
        <taxon>Bacteria</taxon>
        <taxon>Pseudomonadati</taxon>
        <taxon>Pseudomonadota</taxon>
        <taxon>Betaproteobacteria</taxon>
        <taxon>Burkholderiales</taxon>
        <taxon>Alcaligenaceae</taxon>
        <taxon>Achromobacter</taxon>
    </lineage>
</organism>
<proteinExistence type="predicted"/>
<dbReference type="Gene3D" id="3.40.50.1820">
    <property type="entry name" value="alpha/beta hydrolase"/>
    <property type="match status" value="1"/>
</dbReference>
<reference evidence="1 2" key="1">
    <citation type="submission" date="2020-04" db="EMBL/GenBank/DDBJ databases">
        <authorList>
            <person name="De Canck E."/>
        </authorList>
    </citation>
    <scope>NUCLEOTIDE SEQUENCE [LARGE SCALE GENOMIC DNA]</scope>
    <source>
        <strain evidence="1 2">LMG 3458</strain>
    </source>
</reference>
<evidence type="ECO:0000313" key="1">
    <source>
        <dbReference type="EMBL" id="CAB3728695.1"/>
    </source>
</evidence>
<gene>
    <name evidence="1" type="ORF">LMG3458_04643</name>
</gene>
<name>A0A6S7AP86_9BURK</name>
<dbReference type="EMBL" id="CADIJO010000019">
    <property type="protein sequence ID" value="CAB3728695.1"/>
    <property type="molecule type" value="Genomic_DNA"/>
</dbReference>
<evidence type="ECO:0008006" key="3">
    <source>
        <dbReference type="Google" id="ProtNLM"/>
    </source>
</evidence>
<dbReference type="Proteomes" id="UP000494111">
    <property type="component" value="Unassembled WGS sequence"/>
</dbReference>
<dbReference type="AlphaFoldDB" id="A0A6S7AP86"/>
<dbReference type="PANTHER" id="PTHR43194:SF5">
    <property type="entry name" value="PIMELOYL-[ACYL-CARRIER PROTEIN] METHYL ESTER ESTERASE"/>
    <property type="match status" value="1"/>
</dbReference>
<protein>
    <recommendedName>
        <fullName evidence="3">AB hydrolase-1 domain-containing protein</fullName>
    </recommendedName>
</protein>
<dbReference type="InterPro" id="IPR029058">
    <property type="entry name" value="AB_hydrolase_fold"/>
</dbReference>
<dbReference type="InterPro" id="IPR050228">
    <property type="entry name" value="Carboxylesterase_BioH"/>
</dbReference>
<sequence>MQEDVIALRRVRGFHIGGQALDLQGLLPKTLETVPGEPPRQSDPNGRYQVGQLYAQHFELARAAYSLPVLFWHGGGMTGATWEETPDGRPGWHEHFMRRGFHTCVSDAVERGRASWAPYPEISPTAPEHRTVDQAWSIFRFGPPGGYLNRAAHPGMRFPVARIDQLGKQFVARWTCNGARTLAAYGELLRQFGRSIIVAHSEGARHAAQLAALMPRAIAAVVLIEPAGAPALDAGMAREAAEVPHLVVWGDHFGHSDLWRRYRAGADRWLDRVRTAGGRVDTLDLPASGMFGNSHLLMMDDNSADIADRVADWVGAQMPGR</sequence>
<evidence type="ECO:0000313" key="2">
    <source>
        <dbReference type="Proteomes" id="UP000494111"/>
    </source>
</evidence>